<dbReference type="EMBL" id="UYRX01000025">
    <property type="protein sequence ID" value="VDK69749.1"/>
    <property type="molecule type" value="Genomic_DNA"/>
</dbReference>
<accession>A0A3P6SD54</accession>
<sequence>MFQDLITLKHVVEQIIASNGPCVTRARSWAHDKSIPFFRFSPSLSSHVQPDESNNKVIIGFLWDTEKYLLTDGKHDVETLVKYLKSLK</sequence>
<dbReference type="PANTHER" id="PTHR24139:SF34">
    <property type="entry name" value="85_88 KDA CALCIUM-INDEPENDENT PHOSPHOLIPASE A2"/>
    <property type="match status" value="1"/>
</dbReference>
<evidence type="ECO:0000313" key="2">
    <source>
        <dbReference type="EMBL" id="VDK69749.1"/>
    </source>
</evidence>
<keyword evidence="3" id="KW-1185">Reference proteome</keyword>
<name>A0A3P6SD54_LITSI</name>
<dbReference type="OMA" id="WAHDKSI"/>
<proteinExistence type="predicted"/>
<dbReference type="GO" id="GO:2000304">
    <property type="term" value="P:positive regulation of ceramide biosynthetic process"/>
    <property type="evidence" value="ECO:0007669"/>
    <property type="project" value="TreeGrafter"/>
</dbReference>
<evidence type="ECO:0000313" key="3">
    <source>
        <dbReference type="Proteomes" id="UP000277928"/>
    </source>
</evidence>
<keyword evidence="1" id="KW-0378">Hydrolase</keyword>
<evidence type="ECO:0000256" key="1">
    <source>
        <dbReference type="ARBA" id="ARBA00022801"/>
    </source>
</evidence>
<dbReference type="Proteomes" id="UP000277928">
    <property type="component" value="Unassembled WGS sequence"/>
</dbReference>
<dbReference type="InterPro" id="IPR047148">
    <property type="entry name" value="PLPL9"/>
</dbReference>
<dbReference type="PANTHER" id="PTHR24139">
    <property type="entry name" value="CALCIUM-INDEPENDENT PHOSPHOLIPASE A2"/>
    <property type="match status" value="1"/>
</dbReference>
<dbReference type="OrthoDB" id="10021675at2759"/>
<gene>
    <name evidence="2" type="ORF">NLS_LOCUS871</name>
</gene>
<dbReference type="GO" id="GO:0047499">
    <property type="term" value="F:calcium-independent phospholipase A2 activity"/>
    <property type="evidence" value="ECO:0007669"/>
    <property type="project" value="InterPro"/>
</dbReference>
<dbReference type="STRING" id="42156.A0A3P6SD54"/>
<dbReference type="GO" id="GO:0005739">
    <property type="term" value="C:mitochondrion"/>
    <property type="evidence" value="ECO:0007669"/>
    <property type="project" value="TreeGrafter"/>
</dbReference>
<dbReference type="GO" id="GO:0052816">
    <property type="term" value="F:long-chain fatty acyl-CoA hydrolase activity"/>
    <property type="evidence" value="ECO:0007669"/>
    <property type="project" value="TreeGrafter"/>
</dbReference>
<protein>
    <submittedName>
        <fullName evidence="2">Uncharacterized protein</fullName>
    </submittedName>
</protein>
<organism evidence="2 3">
    <name type="scientific">Litomosoides sigmodontis</name>
    <name type="common">Filarial nematode worm</name>
    <dbReference type="NCBI Taxonomy" id="42156"/>
    <lineage>
        <taxon>Eukaryota</taxon>
        <taxon>Metazoa</taxon>
        <taxon>Ecdysozoa</taxon>
        <taxon>Nematoda</taxon>
        <taxon>Chromadorea</taxon>
        <taxon>Rhabditida</taxon>
        <taxon>Spirurina</taxon>
        <taxon>Spiruromorpha</taxon>
        <taxon>Filarioidea</taxon>
        <taxon>Onchocercidae</taxon>
        <taxon>Litomosoides</taxon>
    </lineage>
</organism>
<dbReference type="AlphaFoldDB" id="A0A3P6SD54"/>
<reference evidence="2 3" key="1">
    <citation type="submission" date="2018-08" db="EMBL/GenBank/DDBJ databases">
        <authorList>
            <person name="Laetsch R D."/>
            <person name="Stevens L."/>
            <person name="Kumar S."/>
            <person name="Blaxter L. M."/>
        </authorList>
    </citation>
    <scope>NUCLEOTIDE SEQUENCE [LARGE SCALE GENOMIC DNA]</scope>
</reference>